<evidence type="ECO:0000313" key="5">
    <source>
        <dbReference type="EMBL" id="MDJ1158455.1"/>
    </source>
</evidence>
<comment type="caution">
    <text evidence="5">The sequence shown here is derived from an EMBL/GenBank/DDBJ whole genome shotgun (WGS) entry which is preliminary data.</text>
</comment>
<dbReference type="EMBL" id="JASJEV010000005">
    <property type="protein sequence ID" value="MDJ1158455.1"/>
    <property type="molecule type" value="Genomic_DNA"/>
</dbReference>
<dbReference type="PANTHER" id="PTHR33204">
    <property type="entry name" value="TRANSCRIPTIONAL REGULATOR, MARR FAMILY"/>
    <property type="match status" value="1"/>
</dbReference>
<dbReference type="InterPro" id="IPR036388">
    <property type="entry name" value="WH-like_DNA-bd_sf"/>
</dbReference>
<evidence type="ECO:0000256" key="3">
    <source>
        <dbReference type="ARBA" id="ARBA00023163"/>
    </source>
</evidence>
<feature type="domain" description="HTH hxlR-type" evidence="4">
    <location>
        <begin position="16"/>
        <end position="118"/>
    </location>
</feature>
<organism evidence="5 6">
    <name type="scientific">Chelatococcus albus</name>
    <dbReference type="NCBI Taxonomy" id="3047466"/>
    <lineage>
        <taxon>Bacteria</taxon>
        <taxon>Pseudomonadati</taxon>
        <taxon>Pseudomonadota</taxon>
        <taxon>Alphaproteobacteria</taxon>
        <taxon>Hyphomicrobiales</taxon>
        <taxon>Chelatococcaceae</taxon>
        <taxon>Chelatococcus</taxon>
    </lineage>
</organism>
<dbReference type="InterPro" id="IPR002577">
    <property type="entry name" value="HTH_HxlR"/>
</dbReference>
<dbReference type="PANTHER" id="PTHR33204:SF37">
    <property type="entry name" value="HTH-TYPE TRANSCRIPTIONAL REGULATOR YODB"/>
    <property type="match status" value="1"/>
</dbReference>
<keyword evidence="1" id="KW-0805">Transcription regulation</keyword>
<dbReference type="CDD" id="cd00090">
    <property type="entry name" value="HTH_ARSR"/>
    <property type="match status" value="1"/>
</dbReference>
<evidence type="ECO:0000256" key="2">
    <source>
        <dbReference type="ARBA" id="ARBA00023125"/>
    </source>
</evidence>
<dbReference type="Proteomes" id="UP001321492">
    <property type="component" value="Unassembled WGS sequence"/>
</dbReference>
<evidence type="ECO:0000259" key="4">
    <source>
        <dbReference type="PROSITE" id="PS51118"/>
    </source>
</evidence>
<dbReference type="InterPro" id="IPR036390">
    <property type="entry name" value="WH_DNA-bd_sf"/>
</dbReference>
<dbReference type="PROSITE" id="PS51118">
    <property type="entry name" value="HTH_HXLR"/>
    <property type="match status" value="1"/>
</dbReference>
<sequence>METKAPPPLASGPCRCQQRIRRTLDLIANKWAVPVILELSRAKGPLRFTALARAIAGITQKELTKQLRELEGAGLVTRHVYAVVPPKVEYALTPLGASLKPVLDALAGWASDHGDRIAANEAAFSGVPT</sequence>
<dbReference type="InterPro" id="IPR011991">
    <property type="entry name" value="ArsR-like_HTH"/>
</dbReference>
<evidence type="ECO:0000256" key="1">
    <source>
        <dbReference type="ARBA" id="ARBA00023015"/>
    </source>
</evidence>
<accession>A0ABT7AH94</accession>
<keyword evidence="2" id="KW-0238">DNA-binding</keyword>
<dbReference type="Gene3D" id="1.10.10.10">
    <property type="entry name" value="Winged helix-like DNA-binding domain superfamily/Winged helix DNA-binding domain"/>
    <property type="match status" value="1"/>
</dbReference>
<dbReference type="Pfam" id="PF01638">
    <property type="entry name" value="HxlR"/>
    <property type="match status" value="1"/>
</dbReference>
<keyword evidence="3" id="KW-0804">Transcription</keyword>
<name>A0ABT7AH94_9HYPH</name>
<evidence type="ECO:0000313" key="6">
    <source>
        <dbReference type="Proteomes" id="UP001321492"/>
    </source>
</evidence>
<dbReference type="SUPFAM" id="SSF46785">
    <property type="entry name" value="Winged helix' DNA-binding domain"/>
    <property type="match status" value="1"/>
</dbReference>
<protein>
    <submittedName>
        <fullName evidence="5">Helix-turn-helix domain-containing protein</fullName>
    </submittedName>
</protein>
<keyword evidence="6" id="KW-1185">Reference proteome</keyword>
<gene>
    <name evidence="5" type="ORF">QNA08_09435</name>
</gene>
<proteinExistence type="predicted"/>
<dbReference type="RefSeq" id="WP_283740450.1">
    <property type="nucleotide sequence ID" value="NZ_JASJEV010000005.1"/>
</dbReference>
<reference evidence="5 6" key="1">
    <citation type="submission" date="2023-05" db="EMBL/GenBank/DDBJ databases">
        <title>Chelatococcus sp. nov., a moderately thermophilic bacterium isolated from hot spring microbial mat.</title>
        <authorList>
            <person name="Hu C.-J."/>
            <person name="Li W.-J."/>
        </authorList>
    </citation>
    <scope>NUCLEOTIDE SEQUENCE [LARGE SCALE GENOMIC DNA]</scope>
    <source>
        <strain evidence="5 6">SYSU G07232</strain>
    </source>
</reference>